<dbReference type="CDD" id="cd00782">
    <property type="entry name" value="MutL_Trans"/>
    <property type="match status" value="1"/>
</dbReference>
<dbReference type="FunFam" id="3.30.565.10:FF:000003">
    <property type="entry name" value="DNA mismatch repair endonuclease MutL"/>
    <property type="match status" value="1"/>
</dbReference>
<feature type="compositionally biased region" description="Polar residues" evidence="4">
    <location>
        <begin position="465"/>
        <end position="487"/>
    </location>
</feature>
<dbReference type="PROSITE" id="PS00058">
    <property type="entry name" value="DNA_MISMATCH_REPAIR_1"/>
    <property type="match status" value="1"/>
</dbReference>
<dbReference type="GO" id="GO:0004519">
    <property type="term" value="F:endonuclease activity"/>
    <property type="evidence" value="ECO:0007669"/>
    <property type="project" value="UniProtKB-KW"/>
</dbReference>
<dbReference type="Pfam" id="PF13589">
    <property type="entry name" value="HATPase_c_3"/>
    <property type="match status" value="1"/>
</dbReference>
<dbReference type="EMBL" id="JBHSZI010000001">
    <property type="protein sequence ID" value="MFC7057271.1"/>
    <property type="molecule type" value="Genomic_DNA"/>
</dbReference>
<dbReference type="RefSeq" id="WP_382184042.1">
    <property type="nucleotide sequence ID" value="NZ_JBHSZI010000001.1"/>
</dbReference>
<dbReference type="InterPro" id="IPR038973">
    <property type="entry name" value="MutL/Mlh/Pms-like"/>
</dbReference>
<name>A0ABD5VVD5_9EURY</name>
<proteinExistence type="inferred from homology"/>
<dbReference type="SUPFAM" id="SSF55874">
    <property type="entry name" value="ATPase domain of HSP90 chaperone/DNA topoisomerase II/histidine kinase"/>
    <property type="match status" value="1"/>
</dbReference>
<evidence type="ECO:0000256" key="4">
    <source>
        <dbReference type="SAM" id="MobiDB-lite"/>
    </source>
</evidence>
<dbReference type="CDD" id="cd16926">
    <property type="entry name" value="HATPase_MutL-MLH-PMS-like"/>
    <property type="match status" value="1"/>
</dbReference>
<keyword evidence="7" id="KW-1185">Reference proteome</keyword>
<dbReference type="GO" id="GO:0006281">
    <property type="term" value="P:DNA repair"/>
    <property type="evidence" value="ECO:0007669"/>
    <property type="project" value="UniProtKB-KW"/>
</dbReference>
<dbReference type="NCBIfam" id="TIGR00585">
    <property type="entry name" value="mutl"/>
    <property type="match status" value="1"/>
</dbReference>
<keyword evidence="3" id="KW-0234">DNA repair</keyword>
<keyword evidence="2" id="KW-0227">DNA damage</keyword>
<feature type="compositionally biased region" description="Basic residues" evidence="4">
    <location>
        <begin position="387"/>
        <end position="397"/>
    </location>
</feature>
<sequence length="487" mass="53545">MTASEIRELDPQTVERIAAGEVVERPASVVKELVENSIDADASRVTVAVENGGIDGISVRDDGYGMERDELERAVEKHTTSKIRDIDDLESGVATLGFRGEALHAIGAVSRLTITTRPRTGGEATELTVEGGEVTAVRPAGHPPGTTVEIEDLFYNVPARRKYLKQPSTEFDHVNTVATSYGLANPDVAVALEHEGRETFATTGSGDLQEAVMAVYGREVAEAMRSVSGDGLPEGPLDSVGGLVSHPETNRASREYLSTFVNGRYVTASVVREAIVDAYDTQLAPDRYPFAVLFLSVDPATVDVNVHPRKLEVRFADEDAVKDQVEAAVEQALLEEGLIRSKAPVAGLHPNRLRFSRIRVNLRQSRETTNLVPTEGNEYPRPVTTPRNHRTQRPRRLTGRRIQSATFRPARRLRMIPWSQKHSESGSSRILGHNRASQKRQRAIDSRACRRCESSASTRRRMSWPRQTTVSFSSTNTRPTSASTMSA</sequence>
<dbReference type="Proteomes" id="UP001596445">
    <property type="component" value="Unassembled WGS sequence"/>
</dbReference>
<evidence type="ECO:0000259" key="5">
    <source>
        <dbReference type="SMART" id="SM01340"/>
    </source>
</evidence>
<evidence type="ECO:0000256" key="1">
    <source>
        <dbReference type="ARBA" id="ARBA00006082"/>
    </source>
</evidence>
<evidence type="ECO:0000313" key="7">
    <source>
        <dbReference type="Proteomes" id="UP001596445"/>
    </source>
</evidence>
<feature type="region of interest" description="Disordered" evidence="4">
    <location>
        <begin position="418"/>
        <end position="487"/>
    </location>
</feature>
<dbReference type="InterPro" id="IPR014762">
    <property type="entry name" value="DNA_mismatch_repair_CS"/>
</dbReference>
<dbReference type="InterPro" id="IPR013507">
    <property type="entry name" value="DNA_mismatch_S5_2-like"/>
</dbReference>
<dbReference type="SUPFAM" id="SSF54211">
    <property type="entry name" value="Ribosomal protein S5 domain 2-like"/>
    <property type="match status" value="1"/>
</dbReference>
<dbReference type="Gene3D" id="3.30.565.10">
    <property type="entry name" value="Histidine kinase-like ATPase, C-terminal domain"/>
    <property type="match status" value="1"/>
</dbReference>
<feature type="region of interest" description="Disordered" evidence="4">
    <location>
        <begin position="372"/>
        <end position="397"/>
    </location>
</feature>
<dbReference type="SMART" id="SM01340">
    <property type="entry name" value="DNA_mis_repair"/>
    <property type="match status" value="1"/>
</dbReference>
<evidence type="ECO:0000256" key="3">
    <source>
        <dbReference type="ARBA" id="ARBA00023204"/>
    </source>
</evidence>
<dbReference type="InterPro" id="IPR036890">
    <property type="entry name" value="HATPase_C_sf"/>
</dbReference>
<gene>
    <name evidence="6" type="primary">mutL</name>
    <name evidence="6" type="ORF">ACFQQG_02580</name>
</gene>
<feature type="compositionally biased region" description="Basic and acidic residues" evidence="4">
    <location>
        <begin position="442"/>
        <end position="453"/>
    </location>
</feature>
<keyword evidence="6" id="KW-0378">Hydrolase</keyword>
<reference evidence="6 7" key="1">
    <citation type="journal article" date="2019" name="Int. J. Syst. Evol. Microbiol.">
        <title>The Global Catalogue of Microorganisms (GCM) 10K type strain sequencing project: providing services to taxonomists for standard genome sequencing and annotation.</title>
        <authorList>
            <consortium name="The Broad Institute Genomics Platform"/>
            <consortium name="The Broad Institute Genome Sequencing Center for Infectious Disease"/>
            <person name="Wu L."/>
            <person name="Ma J."/>
        </authorList>
    </citation>
    <scope>NUCLEOTIDE SEQUENCE [LARGE SCALE GENOMIC DNA]</scope>
    <source>
        <strain evidence="6 7">JCM 30072</strain>
    </source>
</reference>
<dbReference type="InterPro" id="IPR020568">
    <property type="entry name" value="Ribosomal_Su5_D2-typ_SF"/>
</dbReference>
<comment type="similarity">
    <text evidence="1">Belongs to the DNA mismatch repair MutL/HexB family.</text>
</comment>
<dbReference type="AlphaFoldDB" id="A0ABD5VVD5"/>
<dbReference type="PANTHER" id="PTHR10073">
    <property type="entry name" value="DNA MISMATCH REPAIR PROTEIN MLH, PMS, MUTL"/>
    <property type="match status" value="1"/>
</dbReference>
<dbReference type="InterPro" id="IPR002099">
    <property type="entry name" value="MutL/Mlh/PMS"/>
</dbReference>
<evidence type="ECO:0000256" key="2">
    <source>
        <dbReference type="ARBA" id="ARBA00022763"/>
    </source>
</evidence>
<dbReference type="PANTHER" id="PTHR10073:SF12">
    <property type="entry name" value="DNA MISMATCH REPAIR PROTEIN MLH1"/>
    <property type="match status" value="1"/>
</dbReference>
<keyword evidence="6" id="KW-0255">Endonuclease</keyword>
<feature type="domain" description="DNA mismatch repair protein S5" evidence="5">
    <location>
        <begin position="212"/>
        <end position="334"/>
    </location>
</feature>
<protein>
    <submittedName>
        <fullName evidence="6">DNA mismatch repair endonuclease MutL</fullName>
    </submittedName>
</protein>
<comment type="caution">
    <text evidence="6">The sequence shown here is derived from an EMBL/GenBank/DDBJ whole genome shotgun (WGS) entry which is preliminary data.</text>
</comment>
<dbReference type="Gene3D" id="3.30.230.10">
    <property type="match status" value="1"/>
</dbReference>
<accession>A0ABD5VVD5</accession>
<evidence type="ECO:0000313" key="6">
    <source>
        <dbReference type="EMBL" id="MFC7057271.1"/>
    </source>
</evidence>
<keyword evidence="6" id="KW-0540">Nuclease</keyword>
<organism evidence="6 7">
    <name type="scientific">Halovenus salina</name>
    <dbReference type="NCBI Taxonomy" id="1510225"/>
    <lineage>
        <taxon>Archaea</taxon>
        <taxon>Methanobacteriati</taxon>
        <taxon>Methanobacteriota</taxon>
        <taxon>Stenosarchaea group</taxon>
        <taxon>Halobacteria</taxon>
        <taxon>Halobacteriales</taxon>
        <taxon>Haloarculaceae</taxon>
        <taxon>Halovenus</taxon>
    </lineage>
</organism>
<dbReference type="Pfam" id="PF01119">
    <property type="entry name" value="DNA_mis_repair"/>
    <property type="match status" value="1"/>
</dbReference>
<dbReference type="InterPro" id="IPR014721">
    <property type="entry name" value="Ribsml_uS5_D2-typ_fold_subgr"/>
</dbReference>